<dbReference type="InterPro" id="IPR036390">
    <property type="entry name" value="WH_DNA-bd_sf"/>
</dbReference>
<reference evidence="1" key="1">
    <citation type="journal article" date="2013" name="Appl. Environ. Microbiol.">
        <title>RubisCO Gene Clusters Found in a Metagenome Microarray from Acid Mine Drainage.</title>
        <authorList>
            <person name="Guo X."/>
            <person name="Yin H."/>
            <person name="Cong J."/>
            <person name="Dai Z."/>
            <person name="Liang Y."/>
            <person name="Liu X."/>
        </authorList>
    </citation>
    <scope>NUCLEOTIDE SEQUENCE</scope>
</reference>
<dbReference type="AlphaFoldDB" id="M1GMD0"/>
<name>M1GMD0_9ZZZZ</name>
<sequence>MKTVVTTGNVGDFFKRGREIARLADQGKAIPAEQIIAYEDPEDLARMLTTAKIALFRAIRERPGSITDIATRLHRDRSAVKRDIDDLTQAGLLRVEEKIHPGHGRLKEVRVVATRVVLEAVLA</sequence>
<dbReference type="Gene3D" id="1.10.10.10">
    <property type="entry name" value="Winged helix-like DNA-binding domain superfamily/Winged helix DNA-binding domain"/>
    <property type="match status" value="1"/>
</dbReference>
<protein>
    <submittedName>
        <fullName evidence="1">Uncharacterized protein</fullName>
    </submittedName>
</protein>
<evidence type="ECO:0000313" key="1">
    <source>
        <dbReference type="EMBL" id="AGE14143.1"/>
    </source>
</evidence>
<dbReference type="EMBL" id="JQ815896">
    <property type="protein sequence ID" value="AGE14143.1"/>
    <property type="molecule type" value="Genomic_DNA"/>
</dbReference>
<accession>M1GMD0</accession>
<proteinExistence type="predicted"/>
<organism evidence="1">
    <name type="scientific">uncultured prokaryote</name>
    <dbReference type="NCBI Taxonomy" id="198431"/>
    <lineage>
        <taxon>unclassified sequences</taxon>
        <taxon>environmental samples</taxon>
    </lineage>
</organism>
<dbReference type="InterPro" id="IPR036388">
    <property type="entry name" value="WH-like_DNA-bd_sf"/>
</dbReference>
<dbReference type="Pfam" id="PF25212">
    <property type="entry name" value="HVO_A0114"/>
    <property type="match status" value="1"/>
</dbReference>
<dbReference type="SUPFAM" id="SSF46785">
    <property type="entry name" value="Winged helix' DNA-binding domain"/>
    <property type="match status" value="1"/>
</dbReference>